<keyword evidence="3" id="KW-1185">Reference proteome</keyword>
<dbReference type="EMBL" id="KN831814">
    <property type="protein sequence ID" value="KIM35802.1"/>
    <property type="molecule type" value="Genomic_DNA"/>
</dbReference>
<organism evidence="2 3">
    <name type="scientific">Hebeloma cylindrosporum</name>
    <dbReference type="NCBI Taxonomy" id="76867"/>
    <lineage>
        <taxon>Eukaryota</taxon>
        <taxon>Fungi</taxon>
        <taxon>Dikarya</taxon>
        <taxon>Basidiomycota</taxon>
        <taxon>Agaricomycotina</taxon>
        <taxon>Agaricomycetes</taxon>
        <taxon>Agaricomycetidae</taxon>
        <taxon>Agaricales</taxon>
        <taxon>Agaricineae</taxon>
        <taxon>Hymenogastraceae</taxon>
        <taxon>Hebeloma</taxon>
    </lineage>
</organism>
<sequence length="105" mass="11713">MQSSVTFSGVELSRKLVATIEKPRRSRSLGRRQSMFPKTVASDERTTSNKPLESISQPRRNYPFIASHLCGIEHCLVPLLAAFSLVLVNKGRRYDGSVIENPPAE</sequence>
<feature type="region of interest" description="Disordered" evidence="1">
    <location>
        <begin position="23"/>
        <end position="56"/>
    </location>
</feature>
<dbReference type="AlphaFoldDB" id="A0A0C2Y3Z9"/>
<reference evidence="3" key="2">
    <citation type="submission" date="2015-01" db="EMBL/GenBank/DDBJ databases">
        <title>Evolutionary Origins and Diversification of the Mycorrhizal Mutualists.</title>
        <authorList>
            <consortium name="DOE Joint Genome Institute"/>
            <consortium name="Mycorrhizal Genomics Consortium"/>
            <person name="Kohler A."/>
            <person name="Kuo A."/>
            <person name="Nagy L.G."/>
            <person name="Floudas D."/>
            <person name="Copeland A."/>
            <person name="Barry K.W."/>
            <person name="Cichocki N."/>
            <person name="Veneault-Fourrey C."/>
            <person name="LaButti K."/>
            <person name="Lindquist E.A."/>
            <person name="Lipzen A."/>
            <person name="Lundell T."/>
            <person name="Morin E."/>
            <person name="Murat C."/>
            <person name="Riley R."/>
            <person name="Ohm R."/>
            <person name="Sun H."/>
            <person name="Tunlid A."/>
            <person name="Henrissat B."/>
            <person name="Grigoriev I.V."/>
            <person name="Hibbett D.S."/>
            <person name="Martin F."/>
        </authorList>
    </citation>
    <scope>NUCLEOTIDE SEQUENCE [LARGE SCALE GENOMIC DNA]</scope>
    <source>
        <strain evidence="3">h7</strain>
    </source>
</reference>
<evidence type="ECO:0000313" key="3">
    <source>
        <dbReference type="Proteomes" id="UP000053424"/>
    </source>
</evidence>
<gene>
    <name evidence="2" type="ORF">M413DRAFT_326389</name>
</gene>
<reference evidence="2 3" key="1">
    <citation type="submission" date="2014-04" db="EMBL/GenBank/DDBJ databases">
        <authorList>
            <consortium name="DOE Joint Genome Institute"/>
            <person name="Kuo A."/>
            <person name="Gay G."/>
            <person name="Dore J."/>
            <person name="Kohler A."/>
            <person name="Nagy L.G."/>
            <person name="Floudas D."/>
            <person name="Copeland A."/>
            <person name="Barry K.W."/>
            <person name="Cichocki N."/>
            <person name="Veneault-Fourrey C."/>
            <person name="LaButti K."/>
            <person name="Lindquist E.A."/>
            <person name="Lipzen A."/>
            <person name="Lundell T."/>
            <person name="Morin E."/>
            <person name="Murat C."/>
            <person name="Sun H."/>
            <person name="Tunlid A."/>
            <person name="Henrissat B."/>
            <person name="Grigoriev I.V."/>
            <person name="Hibbett D.S."/>
            <person name="Martin F."/>
            <person name="Nordberg H.P."/>
            <person name="Cantor M.N."/>
            <person name="Hua S.X."/>
        </authorList>
    </citation>
    <scope>NUCLEOTIDE SEQUENCE [LARGE SCALE GENOMIC DNA]</scope>
    <source>
        <strain evidence="3">h7</strain>
    </source>
</reference>
<dbReference type="Proteomes" id="UP000053424">
    <property type="component" value="Unassembled WGS sequence"/>
</dbReference>
<name>A0A0C2Y3Z9_HEBCY</name>
<proteinExistence type="predicted"/>
<dbReference type="HOGENOM" id="CLU_2236922_0_0_1"/>
<evidence type="ECO:0000313" key="2">
    <source>
        <dbReference type="EMBL" id="KIM35802.1"/>
    </source>
</evidence>
<protein>
    <submittedName>
        <fullName evidence="2">Uncharacterized protein</fullName>
    </submittedName>
</protein>
<accession>A0A0C2Y3Z9</accession>
<evidence type="ECO:0000256" key="1">
    <source>
        <dbReference type="SAM" id="MobiDB-lite"/>
    </source>
</evidence>